<keyword evidence="2" id="KW-1185">Reference proteome</keyword>
<evidence type="ECO:0000313" key="1">
    <source>
        <dbReference type="EMBL" id="KAK9876099.1"/>
    </source>
</evidence>
<protein>
    <submittedName>
        <fullName evidence="1">Uncharacterized protein</fullName>
    </submittedName>
</protein>
<proteinExistence type="predicted"/>
<name>A0AAW1U634_9CUCU</name>
<reference evidence="1 2" key="1">
    <citation type="submission" date="2023-03" db="EMBL/GenBank/DDBJ databases">
        <title>Genome insight into feeding habits of ladybird beetles.</title>
        <authorList>
            <person name="Li H.-S."/>
            <person name="Huang Y.-H."/>
            <person name="Pang H."/>
        </authorList>
    </citation>
    <scope>NUCLEOTIDE SEQUENCE [LARGE SCALE GENOMIC DNA]</scope>
    <source>
        <strain evidence="1">SYSU_2023b</strain>
        <tissue evidence="1">Whole body</tissue>
    </source>
</reference>
<comment type="caution">
    <text evidence="1">The sequence shown here is derived from an EMBL/GenBank/DDBJ whole genome shotgun (WGS) entry which is preliminary data.</text>
</comment>
<dbReference type="EMBL" id="JARQZJ010000035">
    <property type="protein sequence ID" value="KAK9876099.1"/>
    <property type="molecule type" value="Genomic_DNA"/>
</dbReference>
<dbReference type="Proteomes" id="UP001431783">
    <property type="component" value="Unassembled WGS sequence"/>
</dbReference>
<organism evidence="1 2">
    <name type="scientific">Henosepilachna vigintioctopunctata</name>
    <dbReference type="NCBI Taxonomy" id="420089"/>
    <lineage>
        <taxon>Eukaryota</taxon>
        <taxon>Metazoa</taxon>
        <taxon>Ecdysozoa</taxon>
        <taxon>Arthropoda</taxon>
        <taxon>Hexapoda</taxon>
        <taxon>Insecta</taxon>
        <taxon>Pterygota</taxon>
        <taxon>Neoptera</taxon>
        <taxon>Endopterygota</taxon>
        <taxon>Coleoptera</taxon>
        <taxon>Polyphaga</taxon>
        <taxon>Cucujiformia</taxon>
        <taxon>Coccinelloidea</taxon>
        <taxon>Coccinellidae</taxon>
        <taxon>Epilachninae</taxon>
        <taxon>Epilachnini</taxon>
        <taxon>Henosepilachna</taxon>
    </lineage>
</organism>
<evidence type="ECO:0000313" key="2">
    <source>
        <dbReference type="Proteomes" id="UP001431783"/>
    </source>
</evidence>
<sequence length="182" mass="21389">MISQKKNLKLSPAYAERALTDSVFPNKLIREQLNQQSGPSPSTHESEASLYRWSLPCVLLLLETYRGMEKDFSNRKFSQKKIRKELPRSSVKKNIMSLGPNALLSYKALKKYKSIKYHNSNSGNDRRCWQYLEVSINLISFISRKCSTTTNNKNNTCKLMQNIFFNYHYVLCIFVRLWKRFD</sequence>
<accession>A0AAW1U634</accession>
<gene>
    <name evidence="1" type="ORF">WA026_011210</name>
</gene>
<dbReference type="AlphaFoldDB" id="A0AAW1U634"/>